<gene>
    <name evidence="1" type="ORF">IPJ89_03305</name>
</gene>
<accession>A0A7T9DIV1</accession>
<evidence type="ECO:0008006" key="2">
    <source>
        <dbReference type="Google" id="ProtNLM"/>
    </source>
</evidence>
<dbReference type="InterPro" id="IPR032710">
    <property type="entry name" value="NTF2-like_dom_sf"/>
</dbReference>
<organism evidence="1">
    <name type="scientific">Candidatus Iainarchaeum sp</name>
    <dbReference type="NCBI Taxonomy" id="3101447"/>
    <lineage>
        <taxon>Archaea</taxon>
        <taxon>Candidatus Iainarchaeota</taxon>
        <taxon>Candidatus Iainarchaeia</taxon>
        <taxon>Candidatus Iainarchaeales</taxon>
        <taxon>Candidatus Iainarchaeaceae</taxon>
        <taxon>Candidatus Iainarchaeum</taxon>
    </lineage>
</organism>
<dbReference type="Gene3D" id="3.10.450.50">
    <property type="match status" value="1"/>
</dbReference>
<dbReference type="SUPFAM" id="SSF54427">
    <property type="entry name" value="NTF2-like"/>
    <property type="match status" value="1"/>
</dbReference>
<dbReference type="EMBL" id="CP064981">
    <property type="protein sequence ID" value="QQR92163.1"/>
    <property type="molecule type" value="Genomic_DNA"/>
</dbReference>
<sequence>MNRKQIRQVMQLYGKAWEQQDPEILIQCFVPRGSYQESPLRKPINGHNAMKKFWRRTVVMNTKNIKFSLGNYWVSKNGKTGFAEWKCENDHYKRSEKKWRHDLMYGIMVLKMKGKKITYLNEYWNTRST</sequence>
<protein>
    <recommendedName>
        <fullName evidence="2">SnoaL-like domain-containing protein</fullName>
    </recommendedName>
</protein>
<reference evidence="1" key="1">
    <citation type="submission" date="2020-11" db="EMBL/GenBank/DDBJ databases">
        <title>Connecting structure to function with the recovery of over 1000 high-quality activated sludge metagenome-assembled genomes encoding full-length rRNA genes using long-read sequencing.</title>
        <authorList>
            <person name="Singleton C.M."/>
            <person name="Petriglieri F."/>
            <person name="Kristensen J.M."/>
            <person name="Kirkegaard R.H."/>
            <person name="Michaelsen T.Y."/>
            <person name="Andersen M.H."/>
            <person name="Karst S.M."/>
            <person name="Dueholm M.S."/>
            <person name="Nielsen P.H."/>
            <person name="Albertsen M."/>
        </authorList>
    </citation>
    <scope>NUCLEOTIDE SEQUENCE</scope>
    <source>
        <strain evidence="1">Fred_18-Q3-R57-64_BAT3C.431</strain>
    </source>
</reference>
<evidence type="ECO:0000313" key="1">
    <source>
        <dbReference type="EMBL" id="QQR92163.1"/>
    </source>
</evidence>
<dbReference type="AlphaFoldDB" id="A0A7T9DIV1"/>
<name>A0A7T9DIV1_9ARCH</name>
<dbReference type="Proteomes" id="UP000596004">
    <property type="component" value="Chromosome"/>
</dbReference>
<proteinExistence type="predicted"/>